<keyword evidence="4" id="KW-1185">Reference proteome</keyword>
<keyword evidence="2" id="KW-0732">Signal</keyword>
<dbReference type="AlphaFoldDB" id="A0A0L0DHR5"/>
<dbReference type="RefSeq" id="XP_013756797.1">
    <property type="nucleotide sequence ID" value="XM_013901343.1"/>
</dbReference>
<dbReference type="EMBL" id="GL349462">
    <property type="protein sequence ID" value="KNC50843.1"/>
    <property type="molecule type" value="Genomic_DNA"/>
</dbReference>
<dbReference type="Gene3D" id="2.60.120.10">
    <property type="entry name" value="Jelly Rolls"/>
    <property type="match status" value="1"/>
</dbReference>
<gene>
    <name evidence="3" type="ORF">AMSG_06747</name>
</gene>
<evidence type="ECO:0000313" key="4">
    <source>
        <dbReference type="Proteomes" id="UP000054408"/>
    </source>
</evidence>
<sequence>MNRGHSTRPFAPALALAFTLVLALALALAVSATGTLPAAATDQATDQASDSGDTLDELDVMDSGRYMTDDAGVDNRDELSEEDMAAIEAEFAAAEALLIRAHRGERWLLGKAKKGFEAIVAKANAHVPSLYALGDIALRSGHALEARDLAQAILVNDPFHIDAYRMYAYASTPSPDKVFALSRYLDLLGGRAEAEPDAGHDADDPVARYDLAATLMALGDFEQALEGFRAVFEASPDILMAKWSEAIVSLALHQPDDAVDALHELLAVDAHHAYAHALLGIIAERHPDAVGSLGLPRFSQRPHAVDAADLAAYTGFVPPPGWTPPTLPFPTTRADMDAFVANHVATRKPAILALPTVSDGSPDFAPLGWNSATATELDTHAMAAALGNTTVTVQTSALNEPISGLASIMAAMPMSAYLDMLTDSSGRLDELFFYLNVQQTGHGKYSPLLAPFEADFPVPPLLADALGADVASVNVWAAYATSPSVVFNSSLHNDERDNMYILLRGQKAFRIRYSRPNTRAEPLFPHFAAVRNPYDVDTNRFPRAANLQPSIAINFWWTYKPKP</sequence>
<dbReference type="PROSITE" id="PS50005">
    <property type="entry name" value="TPR"/>
    <property type="match status" value="1"/>
</dbReference>
<proteinExistence type="predicted"/>
<feature type="signal peptide" evidence="2">
    <location>
        <begin position="1"/>
        <end position="29"/>
    </location>
</feature>
<evidence type="ECO:0000256" key="2">
    <source>
        <dbReference type="SAM" id="SignalP"/>
    </source>
</evidence>
<dbReference type="InterPro" id="IPR014710">
    <property type="entry name" value="RmlC-like_jellyroll"/>
</dbReference>
<name>A0A0L0DHR5_THETB</name>
<dbReference type="Proteomes" id="UP000054408">
    <property type="component" value="Unassembled WGS sequence"/>
</dbReference>
<reference evidence="3 4" key="1">
    <citation type="submission" date="2010-05" db="EMBL/GenBank/DDBJ databases">
        <title>The Genome Sequence of Thecamonas trahens ATCC 50062.</title>
        <authorList>
            <consortium name="The Broad Institute Genome Sequencing Platform"/>
            <person name="Russ C."/>
            <person name="Cuomo C."/>
            <person name="Shea T."/>
            <person name="Young S.K."/>
            <person name="Zeng Q."/>
            <person name="Koehrsen M."/>
            <person name="Haas B."/>
            <person name="Borodovsky M."/>
            <person name="Guigo R."/>
            <person name="Alvarado L."/>
            <person name="Berlin A."/>
            <person name="Bochicchio J."/>
            <person name="Borenstein D."/>
            <person name="Chapman S."/>
            <person name="Chen Z."/>
            <person name="Freedman E."/>
            <person name="Gellesch M."/>
            <person name="Goldberg J."/>
            <person name="Griggs A."/>
            <person name="Gujja S."/>
            <person name="Heilman E."/>
            <person name="Heiman D."/>
            <person name="Hepburn T."/>
            <person name="Howarth C."/>
            <person name="Jen D."/>
            <person name="Larson L."/>
            <person name="Mehta T."/>
            <person name="Park D."/>
            <person name="Pearson M."/>
            <person name="Roberts A."/>
            <person name="Saif S."/>
            <person name="Shenoy N."/>
            <person name="Sisk P."/>
            <person name="Stolte C."/>
            <person name="Sykes S."/>
            <person name="Thomson T."/>
            <person name="Walk T."/>
            <person name="White J."/>
            <person name="Yandava C."/>
            <person name="Burger G."/>
            <person name="Gray M.W."/>
            <person name="Holland P.W.H."/>
            <person name="King N."/>
            <person name="Lang F.B.F."/>
            <person name="Roger A.J."/>
            <person name="Ruiz-Trillo I."/>
            <person name="Lander E."/>
            <person name="Nusbaum C."/>
        </authorList>
    </citation>
    <scope>NUCLEOTIDE SEQUENCE [LARGE SCALE GENOMIC DNA]</scope>
    <source>
        <strain evidence="3 4">ATCC 50062</strain>
    </source>
</reference>
<protein>
    <submittedName>
        <fullName evidence="3">Uncharacterized protein</fullName>
    </submittedName>
</protein>
<dbReference type="Gene3D" id="1.25.40.10">
    <property type="entry name" value="Tetratricopeptide repeat domain"/>
    <property type="match status" value="1"/>
</dbReference>
<feature type="repeat" description="TPR" evidence="1">
    <location>
        <begin position="205"/>
        <end position="238"/>
    </location>
</feature>
<organism evidence="3 4">
    <name type="scientific">Thecamonas trahens ATCC 50062</name>
    <dbReference type="NCBI Taxonomy" id="461836"/>
    <lineage>
        <taxon>Eukaryota</taxon>
        <taxon>Apusozoa</taxon>
        <taxon>Apusomonadida</taxon>
        <taxon>Apusomonadidae</taxon>
        <taxon>Thecamonas</taxon>
    </lineage>
</organism>
<dbReference type="SUPFAM" id="SSF51197">
    <property type="entry name" value="Clavaminate synthase-like"/>
    <property type="match status" value="1"/>
</dbReference>
<feature type="chain" id="PRO_5005537592" evidence="2">
    <location>
        <begin position="30"/>
        <end position="563"/>
    </location>
</feature>
<evidence type="ECO:0000256" key="1">
    <source>
        <dbReference type="PROSITE-ProRule" id="PRU00339"/>
    </source>
</evidence>
<evidence type="ECO:0000313" key="3">
    <source>
        <dbReference type="EMBL" id="KNC50843.1"/>
    </source>
</evidence>
<dbReference type="InterPro" id="IPR011990">
    <property type="entry name" value="TPR-like_helical_dom_sf"/>
</dbReference>
<accession>A0A0L0DHR5</accession>
<keyword evidence="1" id="KW-0802">TPR repeat</keyword>
<dbReference type="InterPro" id="IPR019734">
    <property type="entry name" value="TPR_rpt"/>
</dbReference>
<dbReference type="SUPFAM" id="SSF48452">
    <property type="entry name" value="TPR-like"/>
    <property type="match status" value="1"/>
</dbReference>
<dbReference type="GeneID" id="25565832"/>